<reference evidence="2" key="1">
    <citation type="submission" date="2023-06" db="EMBL/GenBank/DDBJ databases">
        <title>WGS-Sequencing of Streptomyces ficellus isolate 21 collected from sand in Gara Djebilet Iron Mine in Algeria.</title>
        <authorList>
            <person name="Zegers G.P."/>
            <person name="Gomez A."/>
            <person name="Gueddou A."/>
            <person name="Zahara A.F."/>
            <person name="Worth M."/>
            <person name="Sevigny J.L."/>
            <person name="Tisa L."/>
        </authorList>
    </citation>
    <scope>NUCLEOTIDE SEQUENCE</scope>
    <source>
        <strain evidence="2">AS11</strain>
    </source>
</reference>
<organism evidence="2 3">
    <name type="scientific">Streptomyces ficellus</name>
    <dbReference type="NCBI Taxonomy" id="1977088"/>
    <lineage>
        <taxon>Bacteria</taxon>
        <taxon>Bacillati</taxon>
        <taxon>Actinomycetota</taxon>
        <taxon>Actinomycetes</taxon>
        <taxon>Kitasatosporales</taxon>
        <taxon>Streptomycetaceae</taxon>
        <taxon>Streptomyces</taxon>
    </lineage>
</organism>
<evidence type="ECO:0000313" key="3">
    <source>
        <dbReference type="Proteomes" id="UP001174050"/>
    </source>
</evidence>
<comment type="caution">
    <text evidence="2">The sequence shown here is derived from an EMBL/GenBank/DDBJ whole genome shotgun (WGS) entry which is preliminary data.</text>
</comment>
<evidence type="ECO:0000256" key="1">
    <source>
        <dbReference type="SAM" id="SignalP"/>
    </source>
</evidence>
<proteinExistence type="predicted"/>
<dbReference type="Proteomes" id="UP001174050">
    <property type="component" value="Unassembled WGS sequence"/>
</dbReference>
<dbReference type="EMBL" id="JAUEPL010000015">
    <property type="protein sequence ID" value="MDN3294919.1"/>
    <property type="molecule type" value="Genomic_DNA"/>
</dbReference>
<dbReference type="RefSeq" id="WP_290111956.1">
    <property type="nucleotide sequence ID" value="NZ_JAUEPL010000015.1"/>
</dbReference>
<name>A0ABT7Z5Z5_9ACTN</name>
<accession>A0ABT7Z5Z5</accession>
<feature type="chain" id="PRO_5047138491" description="DUF320 domain-containing protein" evidence="1">
    <location>
        <begin position="30"/>
        <end position="84"/>
    </location>
</feature>
<sequence length="84" mass="8224">MISTRILAATAALTAALALPLLGAGTAHAVIQGATNGVTGTQGNTVSYGADYRVSDSGDAKACGDAKVSAEGTNVNEKECVSTP</sequence>
<feature type="signal peptide" evidence="1">
    <location>
        <begin position="1"/>
        <end position="29"/>
    </location>
</feature>
<protein>
    <recommendedName>
        <fullName evidence="4">DUF320 domain-containing protein</fullName>
    </recommendedName>
</protein>
<evidence type="ECO:0000313" key="2">
    <source>
        <dbReference type="EMBL" id="MDN3294919.1"/>
    </source>
</evidence>
<keyword evidence="3" id="KW-1185">Reference proteome</keyword>
<keyword evidence="1" id="KW-0732">Signal</keyword>
<evidence type="ECO:0008006" key="4">
    <source>
        <dbReference type="Google" id="ProtNLM"/>
    </source>
</evidence>
<gene>
    <name evidence="2" type="ORF">QWM81_12825</name>
</gene>